<feature type="signal peptide" evidence="2">
    <location>
        <begin position="1"/>
        <end position="18"/>
    </location>
</feature>
<organism evidence="3 4">
    <name type="scientific">Cystoisospora suis</name>
    <dbReference type="NCBI Taxonomy" id="483139"/>
    <lineage>
        <taxon>Eukaryota</taxon>
        <taxon>Sar</taxon>
        <taxon>Alveolata</taxon>
        <taxon>Apicomplexa</taxon>
        <taxon>Conoidasida</taxon>
        <taxon>Coccidia</taxon>
        <taxon>Eucoccidiorida</taxon>
        <taxon>Eimeriorina</taxon>
        <taxon>Sarcocystidae</taxon>
        <taxon>Cystoisospora</taxon>
    </lineage>
</organism>
<dbReference type="Proteomes" id="UP000221165">
    <property type="component" value="Unassembled WGS sequence"/>
</dbReference>
<evidence type="ECO:0000313" key="4">
    <source>
        <dbReference type="Proteomes" id="UP000221165"/>
    </source>
</evidence>
<dbReference type="RefSeq" id="XP_067920863.1">
    <property type="nucleotide sequence ID" value="XM_068067159.1"/>
</dbReference>
<name>A0A2C6JXA5_9APIC</name>
<protein>
    <recommendedName>
        <fullName evidence="5">Secreted protein</fullName>
    </recommendedName>
</protein>
<gene>
    <name evidence="3" type="ORF">CSUI_007009</name>
</gene>
<feature type="compositionally biased region" description="Polar residues" evidence="1">
    <location>
        <begin position="55"/>
        <end position="67"/>
    </location>
</feature>
<dbReference type="VEuPathDB" id="ToxoDB:CSUI_007009"/>
<keyword evidence="4" id="KW-1185">Reference proteome</keyword>
<feature type="region of interest" description="Disordered" evidence="1">
    <location>
        <begin position="39"/>
        <end position="102"/>
    </location>
</feature>
<evidence type="ECO:0000256" key="2">
    <source>
        <dbReference type="SAM" id="SignalP"/>
    </source>
</evidence>
<sequence length="102" mass="11241">MPFLLLFFLRSQHVGTRGIFPNQSRPFSIFFCCTTEQGREGRRRVSQAGDRHGRSSSLQDTHASTVTRGLDEDTSRLSPTSAGEPTGRKYDGGMSGLSLTCQ</sequence>
<feature type="chain" id="PRO_5012180420" description="Secreted protein" evidence="2">
    <location>
        <begin position="19"/>
        <end position="102"/>
    </location>
</feature>
<keyword evidence="2" id="KW-0732">Signal</keyword>
<proteinExistence type="predicted"/>
<reference evidence="3 4" key="1">
    <citation type="journal article" date="2017" name="Int. J. Parasitol.">
        <title>The genome of the protozoan parasite Cystoisospora suis and a reverse vaccinology approach to identify vaccine candidates.</title>
        <authorList>
            <person name="Palmieri N."/>
            <person name="Shrestha A."/>
            <person name="Ruttkowski B."/>
            <person name="Beck T."/>
            <person name="Vogl C."/>
            <person name="Tomley F."/>
            <person name="Blake D.P."/>
            <person name="Joachim A."/>
        </authorList>
    </citation>
    <scope>NUCLEOTIDE SEQUENCE [LARGE SCALE GENOMIC DNA]</scope>
    <source>
        <strain evidence="3 4">Wien I</strain>
    </source>
</reference>
<evidence type="ECO:0000256" key="1">
    <source>
        <dbReference type="SAM" id="MobiDB-lite"/>
    </source>
</evidence>
<dbReference type="GeneID" id="94430370"/>
<dbReference type="AlphaFoldDB" id="A0A2C6JXA5"/>
<evidence type="ECO:0008006" key="5">
    <source>
        <dbReference type="Google" id="ProtNLM"/>
    </source>
</evidence>
<evidence type="ECO:0000313" key="3">
    <source>
        <dbReference type="EMBL" id="PHJ19161.1"/>
    </source>
</evidence>
<comment type="caution">
    <text evidence="3">The sequence shown here is derived from an EMBL/GenBank/DDBJ whole genome shotgun (WGS) entry which is preliminary data.</text>
</comment>
<dbReference type="EMBL" id="MIGC01003606">
    <property type="protein sequence ID" value="PHJ19161.1"/>
    <property type="molecule type" value="Genomic_DNA"/>
</dbReference>
<accession>A0A2C6JXA5</accession>